<feature type="active site" description="Proton acceptor; for dehydratase activity" evidence="6">
    <location>
        <position position="4284"/>
    </location>
</feature>
<dbReference type="Pfam" id="PF02801">
    <property type="entry name" value="Ketoacyl-synt_C"/>
    <property type="match status" value="3"/>
</dbReference>
<dbReference type="InterPro" id="IPR020807">
    <property type="entry name" value="PKS_DH"/>
</dbReference>
<feature type="domain" description="Ketosynthase family 3 (KS3)" evidence="9">
    <location>
        <begin position="3375"/>
        <end position="3801"/>
    </location>
</feature>
<dbReference type="PANTHER" id="PTHR43775">
    <property type="entry name" value="FATTY ACID SYNTHASE"/>
    <property type="match status" value="1"/>
</dbReference>
<dbReference type="InterPro" id="IPR014031">
    <property type="entry name" value="Ketoacyl_synth_C"/>
</dbReference>
<dbReference type="OrthoDB" id="4537517at2"/>
<feature type="region of interest" description="Disordered" evidence="7">
    <location>
        <begin position="4360"/>
        <end position="4386"/>
    </location>
</feature>
<dbReference type="SUPFAM" id="SSF51735">
    <property type="entry name" value="NAD(P)-binding Rossmann-fold domains"/>
    <property type="match status" value="6"/>
</dbReference>
<dbReference type="SMART" id="SM00827">
    <property type="entry name" value="PKS_AT"/>
    <property type="match status" value="3"/>
</dbReference>
<feature type="active site" description="Proton acceptor; for dehydratase activity" evidence="6">
    <location>
        <position position="1034"/>
    </location>
</feature>
<evidence type="ECO:0000256" key="6">
    <source>
        <dbReference type="PROSITE-ProRule" id="PRU01363"/>
    </source>
</evidence>
<dbReference type="InterPro" id="IPR016036">
    <property type="entry name" value="Malonyl_transacylase_ACP-bd"/>
</dbReference>
<dbReference type="InterPro" id="IPR057326">
    <property type="entry name" value="KR_dom"/>
</dbReference>
<dbReference type="InterPro" id="IPR018201">
    <property type="entry name" value="Ketoacyl_synth_AS"/>
</dbReference>
<dbReference type="InterPro" id="IPR049900">
    <property type="entry name" value="PKS_mFAS_DH"/>
</dbReference>
<dbReference type="InterPro" id="IPR014030">
    <property type="entry name" value="Ketoacyl_synth_N"/>
</dbReference>
<keyword evidence="2" id="KW-0597">Phosphoprotein</keyword>
<dbReference type="GO" id="GO:0004315">
    <property type="term" value="F:3-oxoacyl-[acyl-carrier-protein] synthase activity"/>
    <property type="evidence" value="ECO:0007669"/>
    <property type="project" value="InterPro"/>
</dbReference>
<feature type="domain" description="Carrier" evidence="8">
    <location>
        <begin position="26"/>
        <end position="101"/>
    </location>
</feature>
<evidence type="ECO:0000313" key="12">
    <source>
        <dbReference type="Proteomes" id="UP000468735"/>
    </source>
</evidence>
<dbReference type="InterPro" id="IPR020841">
    <property type="entry name" value="PKS_Beta-ketoAc_synthase_dom"/>
</dbReference>
<dbReference type="InterPro" id="IPR014043">
    <property type="entry name" value="Acyl_transferase_dom"/>
</dbReference>
<evidence type="ECO:0000313" key="11">
    <source>
        <dbReference type="EMBL" id="KAB2346143.1"/>
    </source>
</evidence>
<dbReference type="FunFam" id="3.40.366.10:FF:000002">
    <property type="entry name" value="Probable polyketide synthase 2"/>
    <property type="match status" value="2"/>
</dbReference>
<dbReference type="SMART" id="SM00825">
    <property type="entry name" value="PKS_KS"/>
    <property type="match status" value="3"/>
</dbReference>
<dbReference type="InterPro" id="IPR049551">
    <property type="entry name" value="PKS_DH_C"/>
</dbReference>
<evidence type="ECO:0000256" key="4">
    <source>
        <dbReference type="ARBA" id="ARBA00023268"/>
    </source>
</evidence>
<feature type="domain" description="PKS/mFAS DH" evidence="10">
    <location>
        <begin position="2599"/>
        <end position="2868"/>
    </location>
</feature>
<dbReference type="EMBL" id="WBMT01000012">
    <property type="protein sequence ID" value="KAB2346143.1"/>
    <property type="molecule type" value="Genomic_DNA"/>
</dbReference>
<evidence type="ECO:0000259" key="9">
    <source>
        <dbReference type="PROSITE" id="PS52004"/>
    </source>
</evidence>
<feature type="domain" description="Carrier" evidence="8">
    <location>
        <begin position="4997"/>
        <end position="5071"/>
    </location>
</feature>
<evidence type="ECO:0000256" key="5">
    <source>
        <dbReference type="ARBA" id="ARBA00023315"/>
    </source>
</evidence>
<proteinExistence type="predicted"/>
<feature type="region of interest" description="C-terminal hotdog fold" evidence="6">
    <location>
        <begin position="4387"/>
        <end position="4534"/>
    </location>
</feature>
<dbReference type="InterPro" id="IPR016035">
    <property type="entry name" value="Acyl_Trfase/lysoPLipase"/>
</dbReference>
<evidence type="ECO:0000259" key="8">
    <source>
        <dbReference type="PROSITE" id="PS50075"/>
    </source>
</evidence>
<feature type="region of interest" description="N-terminal hotdog fold" evidence="6">
    <location>
        <begin position="1002"/>
        <end position="1123"/>
    </location>
</feature>
<dbReference type="InterPro" id="IPR006162">
    <property type="entry name" value="Ppantetheine_attach_site"/>
</dbReference>
<dbReference type="Pfam" id="PF00109">
    <property type="entry name" value="ketoacyl-synt"/>
    <property type="match status" value="3"/>
</dbReference>
<dbReference type="InterPro" id="IPR013968">
    <property type="entry name" value="PKS_KR"/>
</dbReference>
<feature type="compositionally biased region" description="Acidic residues" evidence="7">
    <location>
        <begin position="5124"/>
        <end position="5137"/>
    </location>
</feature>
<feature type="domain" description="Ketosynthase family 3 (KS3)" evidence="9">
    <location>
        <begin position="127"/>
        <end position="553"/>
    </location>
</feature>
<dbReference type="PROSITE" id="PS52019">
    <property type="entry name" value="PKS_MFAS_DH"/>
    <property type="match status" value="3"/>
</dbReference>
<dbReference type="PROSITE" id="PS52004">
    <property type="entry name" value="KS3_2"/>
    <property type="match status" value="3"/>
</dbReference>
<dbReference type="InterPro" id="IPR009081">
    <property type="entry name" value="PP-bd_ACP"/>
</dbReference>
<protein>
    <submittedName>
        <fullName evidence="11">SDR family NAD(P)-dependent oxidoreductase</fullName>
    </submittedName>
</protein>
<dbReference type="InterPro" id="IPR020806">
    <property type="entry name" value="PKS_PP-bd"/>
</dbReference>
<dbReference type="InterPro" id="IPR036291">
    <property type="entry name" value="NAD(P)-bd_dom_sf"/>
</dbReference>
<dbReference type="Pfam" id="PF14765">
    <property type="entry name" value="PS-DH"/>
    <property type="match status" value="3"/>
</dbReference>
<feature type="region of interest" description="Disordered" evidence="7">
    <location>
        <begin position="5117"/>
        <end position="5141"/>
    </location>
</feature>
<feature type="active site" description="Proton donor; for dehydratase activity" evidence="6">
    <location>
        <position position="2793"/>
    </location>
</feature>
<sequence length="5158" mass="539817">MTDLDRCDISGLAALPEAERAHRLLEVVLAHTEAALRQVERAGDIPSPEPATAFRDLGLDSLALVDLQTRVNAATGLSLPPTVAFDHPSPAALARHLGELLFQDTGTGTGTGTGIREEAAPAPAVHDEPIAIVGIGCRYPGGVASPEDLWRLLADGRHVMSGFPADRGWDLDRLFADDPDEPGTTYVRGGGFLPDAAEFDADFFGIGPREAGAMDPQQRLVLETAWEAIERAGIDPHSLRGSRSGVFIGAEPQDYGMRLHEAPDGLDGYLLTGNTPSVVSGRVAYVLGLEGPALTIDTACSGSLVALHLAVQALRRGECSLALGGGVAIMGSPGTFTAFSRQRGLAADGIVKPFAAAADGTGFAEGVGVLVLERLSDAVAAGHPVLAVVRGSAINSDGASNGLTAPSGPAQQRVIRQALADAGLTAGQVDAVEAHGTGTTLGDPIEATALLATYGQDHPAERPLWLGSVKSNLGHTQAAAGVAGVIKMILAMRHGLLPKTLHVDEPSPNVDWSAGEVRLLTEPVDWPADDRPRRAGVSSFGVSGTNAHLIVEDAPAAAEPAEGGQADFVTPVVLSAKSEEALRGQAARLLDVEVTAGDLGYSLATSRALFRHRAAIVAAGRDELARGLRAVAAGEIPGTVAGGRLAFLFTGQGAQRPGMGRELYEAFPAFAKALDDAIGYLDLQLDVSLWDVLFGNEPDLLDQTMYAQSALFAVEVALFRLVESWGLRPDFVAGHSVGELAAAHVAGVLSLEDAATLVGARGRLMQELPAGGAMVALRASEAQVAPLCGEGVAIAAVNGPESVVISGVVEAVEAVAARFEKATRLRVSHAFHSPLMEPVLEEFRRVARILEYAPPRIPVVSNVTGRAATTEELCSPDYWVRHVRAAVRFRDGIEWLAAQGTETFLELGPDPVLSAMGRECVDSDVAFASALRRERDETRELLAAVAIAHTRGARVDWEAFYQGRGVRRADLPTYAFQRRRFWLNTPAPSAGPASVGQGELRHPLLGAVVALGDSGGVVLTGVLSPRTQPWLADHVIAGSTLVPGTAFVELAVRAGDEVGCGTVEELTLEAPLVLPGDEGLPVQVVVGAADESGRRSVEFHARTAEETWVRHASGVLGPGTVAGGELIQWPPTGAERIDIDCLYEEMAEQGYGYGPSFHGLRAVWRRDGEVFAEVALPGPLRDEAAAFGLHPALLDAVLHATDFAAEPASEGEIRLPFAWSDFVLHSTGASALRARIVATGADEVSIDLADATGAPVASAGSYRVRPGTPVSNAPLMGVEWVPVPVPAENDSAFEVFEVPAGPDALHRTLEAVQGWDGDAKLVVVTRGAVATDDPDLDQAPVWGLVRAAQAESPGRFVLADIDEDAALAAAVASGEPEVVARGGRLRVPRLRPLPRAERAVPWEREGTVLITGGTGALSRVVARHLVEQHGVRHLLLLSRSGGPAPELDAEVTVVQVDVADRDALAAVLAEIPAELPLTAVVHTAGVLDDGLIGSLTPGRIDAVMRAKAGGARNLHELTAGLDLSAFVLFSSTAGLLDGAGQGNYAAANTYLDALAAHRHAAGLPATSLAWGLWADAGGMGATLDEAARRRIARLGLVTLSSGEHLRLLDEAVAAGHPCAVPVRVDRRALRDAGELPPVLRGMVVQTRRQAADTATAGMNVMDEGALLELVRAHTAAVLGHDGPGEIDPARAFNEAGFDSLAAVELRNRLASALGVRLSATLTFDHPSPAALAAHLAERTGAPAERAEARPAVADDGEPIAIVGMACRYPGGVNSPEDLWRMVAEGQDVISPFPADRGWDGDGQGGFLAGAADFDPGFFGIGPREAQAMDPQQRLMLEVSWETLERAGIDPHSLRGTATGVFAGVMYHDWGLRLGPLPEDLAGYHGTGSLGSVVSGRVAYALGLEGPAVTVDTACSSSLVAMHWAAQALRRGDCVLALAGGVTVMSTPDTFVDMQRQGGLAADGRCKSFGDGADGTGWSEGVGMVLLERLSDARRNGHRVLAVVRGSAVNSDGASNGLTAPNGPSQRRVIRQALASAGLTGADVDAVEGHGTGTTLGDPIEAQALLETYGQDRPDGRPLWLGSIKSNMGHTQAAAGVAGVIKMVLALRNDRLPATLHAAEPSGEVDWSAGEVRLLTEPVDWPADDRPRRAGISSFGISGTNAHLILEQPPAEERAPVGDGPAVVPWVISGRSASALRGQAERLRAHLNTVADDRIAAVGAALVTTRAALEHRAVITGKGRDELARGLENIEVVEPRKGKVAFLFTGQGAQRLGMGRELYETFPAFAEAFDAVTTALDLPLREVIWGEDEASLNETGNAQPALFAVEVALFRLVGSWGLRPDFVVGHSVGELAAAHVAGVLSLEDAATLVGARGRLMQELPAGGAMVALRASEAQVAPLCGEGVAIAAVNGPESVVISGAVEAVEAVAARFEKATRLRVSHAFHSPLMDPMLDGFGDVAHSLTYARPLVPLVSTVTGGLEGELPAHYWVRQVREPVRFADAVAELEAQGVTTFVEIGPDAVLSAMVDAVPLMRRDRSEARELVAGLGRAYAHGADVDWRAYFGDPTGFVDLPTYAFQHGRFWLDVPSARAARGAGLEDVGHPLLSAAVTSPDSGETVLIGWLSTADQPWLADHGVLGGVVVPGTAFVEMAVRAGDEVGCGAVHELTIENPLTLPERGGVALRVVVGAPDDGSGVRTITVHARDADTEAWTRHASGLLSPDVPGPSFELTQWPPAGAVAVDVEDAYERLAERGYSYGPAFQGLRAAWRRGADVFAEVELPEHARDEAFALHPALLDAAMHADLLSENDETLMPFSFNGVVLYASGASALRVHIRGLRGEELSEIRLADETGAPVAAIVSLTSRPVTEERLRGNRAGLLQRVEWRALSAAPAAAAREAAVHVPAGEDVYEIANDALQAIQSWLTGDRSEPLTVLTSGAVSIGGEDVDLVQAPVWGLVRAAQAEHPGMFVLADTDGSVDPAQALASGEPEMAFRNGRILTPRLTPSTGGTETWDPDGTVLITGGTSGLGALIARHLVERHGVRHLILTSRRGPDAPQARMLRDELDADVEIVACDVTDHDALAALLASAPDGRPPVRGVVHAAGVVDNGLVEAQTPDRLAAVLRPKVEGARNLHELTRDLDLTAFVLFSSAGGHILAEGQAGYAAANVYLDALAAHRRAAGLPALSLAYGMWAVDTGLGGPLTGADLDRLRRLGLPALSAEEGLASFDAALGADAAVLLPLKVDTAAVSARGEVPALLRGRRPVRPAAREDGLARLLGGRTESERDHVLVELVRDHAAAVLGHASGDAVEPDRAFRDLGFDSLAAVELRNRLGAATGLRLPATLVFDHPTSRALAAHLTTHFTEPAVASEPAVVSRAEDDEPIAIVAMSCRFPGDVRTPEDLWRLVAEGQDTISGFPEDRGWDLAGLYDPEPGVPGKTYVRTGGFLHDAADFDPEFFGIMPREALAMDPQQRLLLETAWEAFERAGIDPGAMRGSRTGVYAGVMYHEYASRLGELPDDLAAYAGNGSAGSIASGRVAYALGLEGPAVTVDTACSSSLVALHMAAQALRRGEISMALAGGVTVMPTPEIFVDFSRQRGLAADGRCKPFAAAADGTGWAEGAGLLLLERLSDARRNGHPVLAVVRGSAVNSDGASNGLTAPNGPSQQRVIRQALAEAGLSAADVDLIEGHGTGTRLGDPIEAQALLATYGQDRPAGRPAWLGSIKSNIGHAQAAAGASGLIKLVMALRNGLMPKTLHVDEPSPHVDWAAGSVRLLTEPVEWPRNGHPRRAAVSSFGLSGTNVHVIIEETPAEETPAEETPAGGTGHAPAGPAVVPLVLSAANPKSLPAQAERLRAFLAGQPELSLTDVAYSLATGRAALPHRAVIVAGGREEALRALAGGVEPAAAPSGGLTAFMFSGQGSQRSGMGRELYDAYPVFAEALDAVCEHLGRDAVFAEGESLDETANTQPALFAIEVALFRLLESWGLRPDFVMGHSIGELAAAHVAGVLSLADACTLVAARGRLMQALPAGGAMIAVQAAEEEVAGHLGDQVGIAAINAPGSVVLSGASDAVTEVAARFEAEGRRTTRLRVSHAFHSPLMEPMLAEFREIAGRLSFRPPRIPVVSNVTGGAIDDETLCSPEYWVRHVREAVRFADAVRHLRTEGVTRFVEIGPDGVLTGLVQACLEGQDAVTVPVLIVPVLTRDAPEPYALQRALGRLHGGGLSPDWPSVFAGLNARRVDLPTYAFQRDRYWLDEAASEPPLLTATVPSPDSDAVVLTGRLSTATHPWLADHDVLGMVLFPGTGYVELALRACEETGCDIIEELTIEALMPLAESGGVAIQVVVGATDAAGRRAFTVYSRPDGAEEWSRHASGSLATQDVPRPPHRTGAWPPPGATEVDISGVYDYLTSQGYGYGPMFRGLRGIWSRGEETFAEVALPESATDAAARFALHPSILDAALSATDFMDGRRPQDVGGTQLPFAWEGVSLHATGASRLRVRIVRGPARAEQGSDSVRLELSDPSGTPVATIESLVVRPVTAARVNAAAATGRHRESLFRLDWTRLPLGSAVAADTTGWAVLGADPGLGVPGLETLETVPETVIYPVVAAPGDVPEAARATTAAVLRDLRDWLADARHGGSRLVVVTRNVAADLVQAPVWGLVRAAQEENPDRFVLVDVDGSDAALRMLPAVVASGEPEAALRGSEAFVPRLAAVPAGDDAPPPWTPAGTVLITGGTSGLGALVARHLVTEHGVRRLILTSRRGTAPDLHEELAGLGADVTIAACDVADRDALAALLAERPPTAVVHAAGVMDNALLASMDEDRLNAVLRPKVDGAWNLHELTRGMDLTAFVLFSSTSGLVVSAGQANYAAANRFLDALAAHRRSEGLPATSMAFGLWSHKTGMGGGVSEADLHQLDRLGMPALSTDEGLALFDEALGVDVPALVPLRLSEPDPGTPAPALLRDLRRSKQRRVVPAAAPAPASAAAAPAVTERTLEQQLADLPEVDQKELVLDLVRSHVAAVRHADPDSIDLTMGFTQLGLDSLAAIELRNRLQTATGLRLAATLMFDYPNPESLAGYLHDEVRPAGSPAPPVHEGDEALRRIIESVPLARIREAGLLDALLDLANEREELPAQEPAEEPAGEAVEDPSEAIKNMNVDDLVRAALAAREG</sequence>
<dbReference type="InterPro" id="IPR016039">
    <property type="entry name" value="Thiolase-like"/>
</dbReference>
<dbReference type="Pfam" id="PF00550">
    <property type="entry name" value="PP-binding"/>
    <property type="match status" value="4"/>
</dbReference>
<dbReference type="InterPro" id="IPR032821">
    <property type="entry name" value="PKS_assoc"/>
</dbReference>
<dbReference type="FunFam" id="3.40.47.10:FF:000019">
    <property type="entry name" value="Polyketide synthase type I"/>
    <property type="match status" value="3"/>
</dbReference>
<dbReference type="GO" id="GO:0031177">
    <property type="term" value="F:phosphopantetheine binding"/>
    <property type="evidence" value="ECO:0007669"/>
    <property type="project" value="InterPro"/>
</dbReference>
<dbReference type="SUPFAM" id="SSF47336">
    <property type="entry name" value="ACP-like"/>
    <property type="match status" value="4"/>
</dbReference>
<dbReference type="SMART" id="SM00822">
    <property type="entry name" value="PKS_KR"/>
    <property type="match status" value="3"/>
</dbReference>
<dbReference type="InterPro" id="IPR001227">
    <property type="entry name" value="Ac_transferase_dom_sf"/>
</dbReference>
<dbReference type="RefSeq" id="WP_151564321.1">
    <property type="nucleotide sequence ID" value="NZ_WBMT01000012.1"/>
</dbReference>
<reference evidence="11 12" key="1">
    <citation type="submission" date="2019-09" db="EMBL/GenBank/DDBJ databases">
        <title>Actinomadura physcomitrii sp. nov., a novel actinomycete isolated from moss [Physcomitrium sphaericum (Ludw) Fuernr].</title>
        <authorList>
            <person name="Zhuang X."/>
            <person name="Liu C."/>
        </authorList>
    </citation>
    <scope>NUCLEOTIDE SEQUENCE [LARGE SCALE GENOMIC DNA]</scope>
    <source>
        <strain evidence="11 12">HMC1</strain>
    </source>
</reference>
<feature type="region of interest" description="N-terminal hotdog fold" evidence="6">
    <location>
        <begin position="2599"/>
        <end position="2722"/>
    </location>
</feature>
<dbReference type="Gene3D" id="3.10.129.110">
    <property type="entry name" value="Polyketide synthase dehydratase"/>
    <property type="match status" value="3"/>
</dbReference>
<gene>
    <name evidence="11" type="ORF">F8566_26000</name>
</gene>
<dbReference type="CDD" id="cd08956">
    <property type="entry name" value="KR_3_FAS_SDR_x"/>
    <property type="match status" value="3"/>
</dbReference>
<feature type="domain" description="Carrier" evidence="8">
    <location>
        <begin position="3282"/>
        <end position="3357"/>
    </location>
</feature>
<dbReference type="Gene3D" id="3.30.70.3290">
    <property type="match status" value="3"/>
</dbReference>
<dbReference type="InterPro" id="IPR055123">
    <property type="entry name" value="SpnB-like_Rossmann"/>
</dbReference>
<dbReference type="PROSITE" id="PS50075">
    <property type="entry name" value="CARRIER"/>
    <property type="match status" value="4"/>
</dbReference>
<dbReference type="FunFam" id="1.10.1200.10:FF:000007">
    <property type="entry name" value="Probable polyketide synthase pks17"/>
    <property type="match status" value="3"/>
</dbReference>
<feature type="active site" description="Proton donor; for dehydratase activity" evidence="6">
    <location>
        <position position="4448"/>
    </location>
</feature>
<feature type="region of interest" description="C-terminal hotdog fold" evidence="6">
    <location>
        <begin position="1134"/>
        <end position="1273"/>
    </location>
</feature>
<feature type="region of interest" description="C-terminal hotdog fold" evidence="6">
    <location>
        <begin position="2734"/>
        <end position="2868"/>
    </location>
</feature>
<evidence type="ECO:0000256" key="3">
    <source>
        <dbReference type="ARBA" id="ARBA00022679"/>
    </source>
</evidence>
<dbReference type="PROSITE" id="PS00012">
    <property type="entry name" value="PHOSPHOPANTETHEINE"/>
    <property type="match status" value="3"/>
</dbReference>
<dbReference type="Gene3D" id="3.40.47.10">
    <property type="match status" value="3"/>
</dbReference>
<evidence type="ECO:0000256" key="1">
    <source>
        <dbReference type="ARBA" id="ARBA00022450"/>
    </source>
</evidence>
<accession>A0A6H9YZX9</accession>
<dbReference type="Gene3D" id="1.10.1200.10">
    <property type="entry name" value="ACP-like"/>
    <property type="match status" value="4"/>
</dbReference>
<dbReference type="SUPFAM" id="SSF55048">
    <property type="entry name" value="Probable ACP-binding domain of malonyl-CoA ACP transacylase"/>
    <property type="match status" value="3"/>
</dbReference>
<dbReference type="CDD" id="cd00833">
    <property type="entry name" value="PKS"/>
    <property type="match status" value="3"/>
</dbReference>
<feature type="domain" description="PKS/mFAS DH" evidence="10">
    <location>
        <begin position="4252"/>
        <end position="4534"/>
    </location>
</feature>
<dbReference type="InterPro" id="IPR036736">
    <property type="entry name" value="ACP-like_sf"/>
</dbReference>
<name>A0A6H9YZX9_9ACTN</name>
<feature type="region of interest" description="N-terminal hotdog fold" evidence="6">
    <location>
        <begin position="4252"/>
        <end position="4374"/>
    </location>
</feature>
<dbReference type="SMART" id="SM00823">
    <property type="entry name" value="PKS_PP"/>
    <property type="match status" value="4"/>
</dbReference>
<comment type="caution">
    <text evidence="11">The sequence shown here is derived from an EMBL/GenBank/DDBJ whole genome shotgun (WGS) entry which is preliminary data.</text>
</comment>
<keyword evidence="3" id="KW-0808">Transferase</keyword>
<dbReference type="Pfam" id="PF00698">
    <property type="entry name" value="Acyl_transf_1"/>
    <property type="match status" value="3"/>
</dbReference>
<keyword evidence="12" id="KW-1185">Reference proteome</keyword>
<dbReference type="Pfam" id="PF21089">
    <property type="entry name" value="PKS_DH_N"/>
    <property type="match status" value="3"/>
</dbReference>
<dbReference type="InterPro" id="IPR050091">
    <property type="entry name" value="PKS_NRPS_Biosynth_Enz"/>
</dbReference>
<feature type="active site" description="Proton donor; for dehydratase activity" evidence="6">
    <location>
        <position position="1195"/>
    </location>
</feature>
<evidence type="ECO:0000256" key="2">
    <source>
        <dbReference type="ARBA" id="ARBA00022553"/>
    </source>
</evidence>
<feature type="domain" description="PKS/mFAS DH" evidence="10">
    <location>
        <begin position="1002"/>
        <end position="1273"/>
    </location>
</feature>
<keyword evidence="4" id="KW-0511">Multifunctional enzyme</keyword>
<dbReference type="Proteomes" id="UP000468735">
    <property type="component" value="Unassembled WGS sequence"/>
</dbReference>
<dbReference type="Pfam" id="PF22621">
    <property type="entry name" value="CurL-like_PKS_C"/>
    <property type="match status" value="1"/>
</dbReference>
<dbReference type="SUPFAM" id="SSF53901">
    <property type="entry name" value="Thiolase-like"/>
    <property type="match status" value="3"/>
</dbReference>
<evidence type="ECO:0000256" key="7">
    <source>
        <dbReference type="SAM" id="MobiDB-lite"/>
    </source>
</evidence>
<keyword evidence="1" id="KW-0596">Phosphopantetheine</keyword>
<dbReference type="GO" id="GO:0006633">
    <property type="term" value="P:fatty acid biosynthetic process"/>
    <property type="evidence" value="ECO:0007669"/>
    <property type="project" value="InterPro"/>
</dbReference>
<dbReference type="SUPFAM" id="SSF52151">
    <property type="entry name" value="FabD/lysophospholipase-like"/>
    <property type="match status" value="3"/>
</dbReference>
<dbReference type="Pfam" id="PF08659">
    <property type="entry name" value="KR"/>
    <property type="match status" value="3"/>
</dbReference>
<dbReference type="Gene3D" id="3.40.50.720">
    <property type="entry name" value="NAD(P)-binding Rossmann-like Domain"/>
    <property type="match status" value="3"/>
</dbReference>
<feature type="domain" description="Carrier" evidence="8">
    <location>
        <begin position="1664"/>
        <end position="1739"/>
    </location>
</feature>
<feature type="active site" description="Proton acceptor; for dehydratase activity" evidence="6">
    <location>
        <position position="2631"/>
    </location>
</feature>
<dbReference type="Gene3D" id="3.40.366.10">
    <property type="entry name" value="Malonyl-Coenzyme A Acyl Carrier Protein, domain 2"/>
    <property type="match status" value="3"/>
</dbReference>
<dbReference type="PANTHER" id="PTHR43775:SF51">
    <property type="entry name" value="INACTIVE PHENOLPHTHIOCEROL SYNTHESIS POLYKETIDE SYNTHASE TYPE I PKS1-RELATED"/>
    <property type="match status" value="1"/>
</dbReference>
<dbReference type="SMART" id="SM01294">
    <property type="entry name" value="PKS_PP_betabranch"/>
    <property type="match status" value="4"/>
</dbReference>
<dbReference type="Pfam" id="PF22953">
    <property type="entry name" value="SpnB_Rossmann"/>
    <property type="match status" value="3"/>
</dbReference>
<dbReference type="InterPro" id="IPR042104">
    <property type="entry name" value="PKS_dehydratase_sf"/>
</dbReference>
<dbReference type="InterPro" id="IPR049552">
    <property type="entry name" value="PKS_DH_N"/>
</dbReference>
<dbReference type="GO" id="GO:0004312">
    <property type="term" value="F:fatty acid synthase activity"/>
    <property type="evidence" value="ECO:0007669"/>
    <property type="project" value="TreeGrafter"/>
</dbReference>
<dbReference type="PROSITE" id="PS00606">
    <property type="entry name" value="KS3_1"/>
    <property type="match status" value="2"/>
</dbReference>
<evidence type="ECO:0000259" key="10">
    <source>
        <dbReference type="PROSITE" id="PS52019"/>
    </source>
</evidence>
<dbReference type="Pfam" id="PF16197">
    <property type="entry name" value="KAsynt_C_assoc"/>
    <property type="match status" value="2"/>
</dbReference>
<organism evidence="11 12">
    <name type="scientific">Actinomadura rudentiformis</name>
    <dbReference type="NCBI Taxonomy" id="359158"/>
    <lineage>
        <taxon>Bacteria</taxon>
        <taxon>Bacillati</taxon>
        <taxon>Actinomycetota</taxon>
        <taxon>Actinomycetes</taxon>
        <taxon>Streptosporangiales</taxon>
        <taxon>Thermomonosporaceae</taxon>
        <taxon>Actinomadura</taxon>
    </lineage>
</organism>
<feature type="domain" description="Ketosynthase family 3 (KS3)" evidence="9">
    <location>
        <begin position="1756"/>
        <end position="2167"/>
    </location>
</feature>
<keyword evidence="5" id="KW-0012">Acyltransferase</keyword>
<dbReference type="SMART" id="SM00826">
    <property type="entry name" value="PKS_DH"/>
    <property type="match status" value="3"/>
</dbReference>